<dbReference type="SUPFAM" id="SSF54909">
    <property type="entry name" value="Dimeric alpha+beta barrel"/>
    <property type="match status" value="1"/>
</dbReference>
<evidence type="ECO:0000313" key="4">
    <source>
        <dbReference type="Proteomes" id="UP001501757"/>
    </source>
</evidence>
<protein>
    <submittedName>
        <fullName evidence="3">YciI family protein</fullName>
    </submittedName>
</protein>
<proteinExistence type="inferred from homology"/>
<comment type="similarity">
    <text evidence="1">Belongs to the YciI family.</text>
</comment>
<dbReference type="Gene3D" id="3.30.70.1060">
    <property type="entry name" value="Dimeric alpha+beta barrel"/>
    <property type="match status" value="1"/>
</dbReference>
<accession>A0ABN0XXL2</accession>
<comment type="caution">
    <text evidence="3">The sequence shown here is derived from an EMBL/GenBank/DDBJ whole genome shotgun (WGS) entry which is preliminary data.</text>
</comment>
<keyword evidence="4" id="KW-1185">Reference proteome</keyword>
<sequence>MFVVLLTYIQPLEQIEALLAEHIEFLDRQYAAGSFIASGRRVPRTGGVILARGEEQAALERILAQDPFQREGVASYDIYPFVPSKMQPGFELFL</sequence>
<dbReference type="RefSeq" id="WP_343847564.1">
    <property type="nucleotide sequence ID" value="NZ_BAAAEI010000031.1"/>
</dbReference>
<dbReference type="Pfam" id="PF03795">
    <property type="entry name" value="YCII"/>
    <property type="match status" value="1"/>
</dbReference>
<dbReference type="InterPro" id="IPR005545">
    <property type="entry name" value="YCII"/>
</dbReference>
<evidence type="ECO:0000313" key="3">
    <source>
        <dbReference type="EMBL" id="GAA0375299.1"/>
    </source>
</evidence>
<dbReference type="PANTHER" id="PTHR37828:SF1">
    <property type="entry name" value="YCII-RELATED DOMAIN-CONTAINING PROTEIN"/>
    <property type="match status" value="1"/>
</dbReference>
<dbReference type="PANTHER" id="PTHR37828">
    <property type="entry name" value="GSR2449 PROTEIN"/>
    <property type="match status" value="1"/>
</dbReference>
<feature type="domain" description="YCII-related" evidence="2">
    <location>
        <begin position="1"/>
        <end position="81"/>
    </location>
</feature>
<dbReference type="Proteomes" id="UP001501757">
    <property type="component" value="Unassembled WGS sequence"/>
</dbReference>
<gene>
    <name evidence="3" type="ORF">GCM10009092_44410</name>
</gene>
<name>A0ABN0XXL2_9ALTE</name>
<dbReference type="InterPro" id="IPR011008">
    <property type="entry name" value="Dimeric_a/b-barrel"/>
</dbReference>
<evidence type="ECO:0000259" key="2">
    <source>
        <dbReference type="Pfam" id="PF03795"/>
    </source>
</evidence>
<reference evidence="3 4" key="1">
    <citation type="journal article" date="2019" name="Int. J. Syst. Evol. Microbiol.">
        <title>The Global Catalogue of Microorganisms (GCM) 10K type strain sequencing project: providing services to taxonomists for standard genome sequencing and annotation.</title>
        <authorList>
            <consortium name="The Broad Institute Genomics Platform"/>
            <consortium name="The Broad Institute Genome Sequencing Center for Infectious Disease"/>
            <person name="Wu L."/>
            <person name="Ma J."/>
        </authorList>
    </citation>
    <scope>NUCLEOTIDE SEQUENCE [LARGE SCALE GENOMIC DNA]</scope>
    <source>
        <strain evidence="3 4">JCM 13378</strain>
    </source>
</reference>
<organism evidence="3 4">
    <name type="scientific">Bowmanella denitrificans</name>
    <dbReference type="NCBI Taxonomy" id="366582"/>
    <lineage>
        <taxon>Bacteria</taxon>
        <taxon>Pseudomonadati</taxon>
        <taxon>Pseudomonadota</taxon>
        <taxon>Gammaproteobacteria</taxon>
        <taxon>Alteromonadales</taxon>
        <taxon>Alteromonadaceae</taxon>
        <taxon>Bowmanella</taxon>
    </lineage>
</organism>
<dbReference type="EMBL" id="BAAAEI010000031">
    <property type="protein sequence ID" value="GAA0375299.1"/>
    <property type="molecule type" value="Genomic_DNA"/>
</dbReference>
<evidence type="ECO:0000256" key="1">
    <source>
        <dbReference type="ARBA" id="ARBA00007689"/>
    </source>
</evidence>